<dbReference type="Gene3D" id="2.60.120.290">
    <property type="entry name" value="Spermadhesin, CUB domain"/>
    <property type="match status" value="1"/>
</dbReference>
<dbReference type="SUPFAM" id="SSF49854">
    <property type="entry name" value="Spermadhesin, CUB domain"/>
    <property type="match status" value="2"/>
</dbReference>
<dbReference type="InterPro" id="IPR035914">
    <property type="entry name" value="Sperma_CUB_dom_sf"/>
</dbReference>
<keyword evidence="1" id="KW-1015">Disulfide bond</keyword>
<evidence type="ECO:0000313" key="5">
    <source>
        <dbReference type="EMBL" id="KAK8764705.1"/>
    </source>
</evidence>
<dbReference type="Proteomes" id="UP001321473">
    <property type="component" value="Unassembled WGS sequence"/>
</dbReference>
<dbReference type="PROSITE" id="PS01180">
    <property type="entry name" value="CUB"/>
    <property type="match status" value="2"/>
</dbReference>
<comment type="caution">
    <text evidence="2">Lacks conserved residue(s) required for the propagation of feature annotation.</text>
</comment>
<organism evidence="5 6">
    <name type="scientific">Amblyomma americanum</name>
    <name type="common">Lone star tick</name>
    <dbReference type="NCBI Taxonomy" id="6943"/>
    <lineage>
        <taxon>Eukaryota</taxon>
        <taxon>Metazoa</taxon>
        <taxon>Ecdysozoa</taxon>
        <taxon>Arthropoda</taxon>
        <taxon>Chelicerata</taxon>
        <taxon>Arachnida</taxon>
        <taxon>Acari</taxon>
        <taxon>Parasitiformes</taxon>
        <taxon>Ixodida</taxon>
        <taxon>Ixodoidea</taxon>
        <taxon>Ixodidae</taxon>
        <taxon>Amblyomminae</taxon>
        <taxon>Amblyomma</taxon>
    </lineage>
</organism>
<name>A0AAQ4DQG5_AMBAM</name>
<feature type="domain" description="CUB" evidence="4">
    <location>
        <begin position="82"/>
        <end position="159"/>
    </location>
</feature>
<keyword evidence="6" id="KW-1185">Reference proteome</keyword>
<proteinExistence type="predicted"/>
<feature type="chain" id="PRO_5043040509" description="CUB domain-containing protein" evidence="3">
    <location>
        <begin position="21"/>
        <end position="676"/>
    </location>
</feature>
<gene>
    <name evidence="5" type="ORF">V5799_032686</name>
</gene>
<feature type="domain" description="CUB" evidence="4">
    <location>
        <begin position="386"/>
        <end position="504"/>
    </location>
</feature>
<dbReference type="PANTHER" id="PTHR33236">
    <property type="entry name" value="INTRAFLAGELLAR TRANSPORT PROTEIN 122 FAMILY PROTEIN-RELATED"/>
    <property type="match status" value="1"/>
</dbReference>
<dbReference type="Pfam" id="PF26080">
    <property type="entry name" value="CUB_animal"/>
    <property type="match status" value="2"/>
</dbReference>
<comment type="caution">
    <text evidence="5">The sequence shown here is derived from an EMBL/GenBank/DDBJ whole genome shotgun (WGS) entry which is preliminary data.</text>
</comment>
<keyword evidence="3" id="KW-0732">Signal</keyword>
<sequence>MSRILWALLVGIALLGLVEAQTSRPQLSGYFTFLRYRNQACEGKYGQNGTCVTEQECGAKQGTDIGRCAEGYGVCCRVSFTCNMVSSVNETEFVNPSYPSGEVGTGTCEVTITKTPDICQLRLDFLEFSLAPPDEQGLCNVDSFMVRSTVGENLPQLCGENNGQHLPPGCLQYFRSPSAIVRSFNYGPPVDSKVRYLSGLRYSICLRVEENFCSIKWETETNSSFSWGQPTYEDNVVACRDDFITVDQGSTYGMGPGEDRFCGTRLHEKNVLISAEAAAIGHRTVDRCQTMTSHNGMIVLTILAALLATAVGQGIFGGQLPPSRPGRPQSITGIINLLRYQNQPCEGRNNQNGTCVSEQDCIDRKGTEVNRCANGFGVCCYVSFTCGKSTSDNETEFVNPNYPNGENGTDTCQVTIEKQNNVCQLRLDFLEFSLAQPDENGQCITDSFMVRTTVGERLPILCGENAGLHLYVDMGRSSGNPVVLSVVSNGDKMTRRWRIKISMVQCNSLDIAPAGCLLYYRSPSAIVRSFNYGAMVEHRVRYLSNLRYSICIRMEENYCSIKWETESNSSFSWGKPIDRGANGTICNMDDFIGIDQGSTLGLGPGQDRFCGTSLGEENVIISNSKPFTLKVKSNHASSDNAANGHTERIFESPRFPAILTRIPPSLCLSLRHQLDG</sequence>
<dbReference type="InterPro" id="IPR000859">
    <property type="entry name" value="CUB_dom"/>
</dbReference>
<evidence type="ECO:0000313" key="6">
    <source>
        <dbReference type="Proteomes" id="UP001321473"/>
    </source>
</evidence>
<dbReference type="EMBL" id="JARKHS020028091">
    <property type="protein sequence ID" value="KAK8764705.1"/>
    <property type="molecule type" value="Genomic_DNA"/>
</dbReference>
<protein>
    <recommendedName>
        <fullName evidence="4">CUB domain-containing protein</fullName>
    </recommendedName>
</protein>
<evidence type="ECO:0000259" key="4">
    <source>
        <dbReference type="PROSITE" id="PS01180"/>
    </source>
</evidence>
<evidence type="ECO:0000256" key="1">
    <source>
        <dbReference type="ARBA" id="ARBA00023157"/>
    </source>
</evidence>
<evidence type="ECO:0000256" key="3">
    <source>
        <dbReference type="SAM" id="SignalP"/>
    </source>
</evidence>
<dbReference type="PANTHER" id="PTHR33236:SF5">
    <property type="entry name" value="CUB DOMAIN-CONTAINING PROTEIN"/>
    <property type="match status" value="1"/>
</dbReference>
<evidence type="ECO:0000256" key="2">
    <source>
        <dbReference type="PROSITE-ProRule" id="PRU00059"/>
    </source>
</evidence>
<dbReference type="InterPro" id="IPR058698">
    <property type="entry name" value="CUB_metazoa"/>
</dbReference>
<dbReference type="Pfam" id="PF00431">
    <property type="entry name" value="CUB"/>
    <property type="match status" value="1"/>
</dbReference>
<feature type="signal peptide" evidence="3">
    <location>
        <begin position="1"/>
        <end position="20"/>
    </location>
</feature>
<accession>A0AAQ4DQG5</accession>
<dbReference type="AlphaFoldDB" id="A0AAQ4DQG5"/>
<reference evidence="5 6" key="1">
    <citation type="journal article" date="2023" name="Arcadia Sci">
        <title>De novo assembly of a long-read Amblyomma americanum tick genome.</title>
        <authorList>
            <person name="Chou S."/>
            <person name="Poskanzer K.E."/>
            <person name="Rollins M."/>
            <person name="Thuy-Boun P.S."/>
        </authorList>
    </citation>
    <scope>NUCLEOTIDE SEQUENCE [LARGE SCALE GENOMIC DNA]</scope>
    <source>
        <strain evidence="5">F_SG_1</strain>
        <tissue evidence="5">Salivary glands</tissue>
    </source>
</reference>